<protein>
    <recommendedName>
        <fullName evidence="4">DUF2946 domain-containing protein</fullName>
    </recommendedName>
</protein>
<feature type="chain" id="PRO_5014400970" description="DUF2946 domain-containing protein" evidence="1">
    <location>
        <begin position="25"/>
        <end position="109"/>
    </location>
</feature>
<evidence type="ECO:0000313" key="2">
    <source>
        <dbReference type="EMBL" id="PNU05397.1"/>
    </source>
</evidence>
<evidence type="ECO:0000313" key="3">
    <source>
        <dbReference type="Proteomes" id="UP000236327"/>
    </source>
</evidence>
<gene>
    <name evidence="2" type="ORF">A8V01_16575</name>
</gene>
<sequence>MFRRSFLLLYLLVASMMATATVHAQESSVAPVIECSGIVHADGDADQSRGDPDKGMAGHHSVCHGSAAVFRDALFAGVFPVMRGLSKPAPEAVVLPRWTTGPLLRPPIA</sequence>
<name>A0A2K2G2Y8_9SPHN</name>
<comment type="caution">
    <text evidence="2">The sequence shown here is derived from an EMBL/GenBank/DDBJ whole genome shotgun (WGS) entry which is preliminary data.</text>
</comment>
<dbReference type="AlphaFoldDB" id="A0A2K2G2Y8"/>
<feature type="signal peptide" evidence="1">
    <location>
        <begin position="1"/>
        <end position="24"/>
    </location>
</feature>
<accession>A0A2K2G2Y8</accession>
<reference evidence="2 3" key="1">
    <citation type="submission" date="2016-05" db="EMBL/GenBank/DDBJ databases">
        <title>Complete genome sequence of Novosphingobium guangzhouense SA925(T).</title>
        <authorList>
            <person name="Sha S."/>
        </authorList>
    </citation>
    <scope>NUCLEOTIDE SEQUENCE [LARGE SCALE GENOMIC DNA]</scope>
    <source>
        <strain evidence="2 3">SA925</strain>
    </source>
</reference>
<evidence type="ECO:0000256" key="1">
    <source>
        <dbReference type="SAM" id="SignalP"/>
    </source>
</evidence>
<proteinExistence type="predicted"/>
<keyword evidence="1" id="KW-0732">Signal</keyword>
<dbReference type="EMBL" id="LYMM01000026">
    <property type="protein sequence ID" value="PNU05397.1"/>
    <property type="molecule type" value="Genomic_DNA"/>
</dbReference>
<dbReference type="Proteomes" id="UP000236327">
    <property type="component" value="Unassembled WGS sequence"/>
</dbReference>
<keyword evidence="3" id="KW-1185">Reference proteome</keyword>
<organism evidence="2 3">
    <name type="scientific">Novosphingobium guangzhouense</name>
    <dbReference type="NCBI Taxonomy" id="1850347"/>
    <lineage>
        <taxon>Bacteria</taxon>
        <taxon>Pseudomonadati</taxon>
        <taxon>Pseudomonadota</taxon>
        <taxon>Alphaproteobacteria</taxon>
        <taxon>Sphingomonadales</taxon>
        <taxon>Sphingomonadaceae</taxon>
        <taxon>Novosphingobium</taxon>
    </lineage>
</organism>
<evidence type="ECO:0008006" key="4">
    <source>
        <dbReference type="Google" id="ProtNLM"/>
    </source>
</evidence>